<feature type="compositionally biased region" description="Basic and acidic residues" evidence="2">
    <location>
        <begin position="326"/>
        <end position="336"/>
    </location>
</feature>
<organism evidence="4 5">
    <name type="scientific">Oedothorax gibbosus</name>
    <dbReference type="NCBI Taxonomy" id="931172"/>
    <lineage>
        <taxon>Eukaryota</taxon>
        <taxon>Metazoa</taxon>
        <taxon>Ecdysozoa</taxon>
        <taxon>Arthropoda</taxon>
        <taxon>Chelicerata</taxon>
        <taxon>Arachnida</taxon>
        <taxon>Araneae</taxon>
        <taxon>Araneomorphae</taxon>
        <taxon>Entelegynae</taxon>
        <taxon>Araneoidea</taxon>
        <taxon>Linyphiidae</taxon>
        <taxon>Erigoninae</taxon>
        <taxon>Oedothorax</taxon>
    </lineage>
</organism>
<dbReference type="GO" id="GO:0036064">
    <property type="term" value="C:ciliary basal body"/>
    <property type="evidence" value="ECO:0007669"/>
    <property type="project" value="TreeGrafter"/>
</dbReference>
<dbReference type="EMBL" id="JAFNEN010000179">
    <property type="protein sequence ID" value="KAG8190594.1"/>
    <property type="molecule type" value="Genomic_DNA"/>
</dbReference>
<dbReference type="InterPro" id="IPR049390">
    <property type="entry name" value="FBF1_C"/>
</dbReference>
<accession>A0AAV6V265</accession>
<gene>
    <name evidence="4" type="ORF">JTE90_017859</name>
</gene>
<feature type="compositionally biased region" description="Basic and acidic residues" evidence="2">
    <location>
        <begin position="283"/>
        <end position="308"/>
    </location>
</feature>
<feature type="compositionally biased region" description="Low complexity" evidence="2">
    <location>
        <begin position="184"/>
        <end position="207"/>
    </location>
</feature>
<comment type="caution">
    <text evidence="4">The sequence shown here is derived from an EMBL/GenBank/DDBJ whole genome shotgun (WGS) entry which is preliminary data.</text>
</comment>
<dbReference type="AlphaFoldDB" id="A0AAV6V265"/>
<feature type="compositionally biased region" description="Polar residues" evidence="2">
    <location>
        <begin position="93"/>
        <end position="102"/>
    </location>
</feature>
<feature type="domain" description="Fas-binding factor 1 C-terminal" evidence="3">
    <location>
        <begin position="657"/>
        <end position="1181"/>
    </location>
</feature>
<evidence type="ECO:0000313" key="4">
    <source>
        <dbReference type="EMBL" id="KAG8190594.1"/>
    </source>
</evidence>
<feature type="compositionally biased region" description="Polar residues" evidence="2">
    <location>
        <begin position="386"/>
        <end position="403"/>
    </location>
</feature>
<evidence type="ECO:0000256" key="2">
    <source>
        <dbReference type="SAM" id="MobiDB-lite"/>
    </source>
</evidence>
<evidence type="ECO:0000313" key="5">
    <source>
        <dbReference type="Proteomes" id="UP000827092"/>
    </source>
</evidence>
<feature type="compositionally biased region" description="Acidic residues" evidence="2">
    <location>
        <begin position="272"/>
        <end position="282"/>
    </location>
</feature>
<name>A0AAV6V265_9ARAC</name>
<dbReference type="PANTHER" id="PTHR33689:SF1">
    <property type="entry name" value="FAS-BINDING FACTOR 1"/>
    <property type="match status" value="1"/>
</dbReference>
<proteinExistence type="predicted"/>
<reference evidence="4 5" key="1">
    <citation type="journal article" date="2022" name="Nat. Ecol. Evol.">
        <title>A masculinizing supergene underlies an exaggerated male reproductive morph in a spider.</title>
        <authorList>
            <person name="Hendrickx F."/>
            <person name="De Corte Z."/>
            <person name="Sonet G."/>
            <person name="Van Belleghem S.M."/>
            <person name="Kostlbacher S."/>
            <person name="Vangestel C."/>
        </authorList>
    </citation>
    <scope>NUCLEOTIDE SEQUENCE [LARGE SCALE GENOMIC DNA]</scope>
    <source>
        <strain evidence="4">W744_W776</strain>
    </source>
</reference>
<dbReference type="PANTHER" id="PTHR33689">
    <property type="entry name" value="FAS-BINDING FACTOR 1"/>
    <property type="match status" value="1"/>
</dbReference>
<feature type="compositionally biased region" description="Basic and acidic residues" evidence="2">
    <location>
        <begin position="410"/>
        <end position="423"/>
    </location>
</feature>
<feature type="compositionally biased region" description="Basic and acidic residues" evidence="2">
    <location>
        <begin position="222"/>
        <end position="239"/>
    </location>
</feature>
<evidence type="ECO:0000256" key="1">
    <source>
        <dbReference type="SAM" id="Coils"/>
    </source>
</evidence>
<feature type="coiled-coil region" evidence="1">
    <location>
        <begin position="1058"/>
        <end position="1106"/>
    </location>
</feature>
<feature type="compositionally biased region" description="Polar residues" evidence="2">
    <location>
        <begin position="69"/>
        <end position="84"/>
    </location>
</feature>
<feature type="region of interest" description="Disordered" evidence="2">
    <location>
        <begin position="489"/>
        <end position="517"/>
    </location>
</feature>
<dbReference type="Pfam" id="PF21007">
    <property type="entry name" value="FBF1"/>
    <property type="match status" value="1"/>
</dbReference>
<keyword evidence="5" id="KW-1185">Reference proteome</keyword>
<feature type="compositionally biased region" description="Polar residues" evidence="2">
    <location>
        <begin position="435"/>
        <end position="446"/>
    </location>
</feature>
<keyword evidence="1" id="KW-0175">Coiled coil</keyword>
<protein>
    <recommendedName>
        <fullName evidence="3">Fas-binding factor 1 C-terminal domain-containing protein</fullName>
    </recommendedName>
</protein>
<dbReference type="GO" id="GO:0060271">
    <property type="term" value="P:cilium assembly"/>
    <property type="evidence" value="ECO:0007669"/>
    <property type="project" value="InterPro"/>
</dbReference>
<feature type="coiled-coil region" evidence="1">
    <location>
        <begin position="663"/>
        <end position="1018"/>
    </location>
</feature>
<evidence type="ECO:0000259" key="3">
    <source>
        <dbReference type="Pfam" id="PF21007"/>
    </source>
</evidence>
<sequence>MDDDCDFAAVLKELDELDARHYSSQISSIVSSDFDQSEEDLASLLGDDDEDILKKTFSSSPAKKKRESLNTSDIESAASHSNTRNLRKDSKVDLQNSFLSKTSPKRTLPKSHSKEIDDSDPDALNDLLSDTTLPSFRKKSLPIEDNQKEGSQIHSVEAENKEEEVLSSFGKAKKTSTKSKDSFYDSFFKNLSSPKDSPEKSSASSSLNKKEKVKDDDEDILDSLKSDKKIASQKRKDSYLDSFLKNISPKTSPKKNLISSETRRESIIGTNDDTDEDNDDDDLLKSLESDEEKSPIKRKDSYAKDGYLKRASSPKTSPKKFATIENKQEDTKKIALGDDDEDIFGKSPSLETKKSNPPIQKHSTPDKRKTFVKQVSFKGIPDNDSPENTFSSPKHQPVASDSATKPKPPKRSERMGVSNKDDTDWLNFFKESPKNAKTPTETQVTKNIFDDKPKSGNLRSVSDRRRSSNAEWLGLNESDIAENNAEDKLKGAGDWEPGGPVELARPQGTPAFSNEKMLVDDPGLSWLSDSKGILKGRNNKTDNAVPSFHEKKQFESVKMVNGDDRVYAQTTFDETGAIESVVVPPGVSKKTSKQSKVLTPFSLQSTAVGLESQSITNVSSDVSAARGFPTELESLQSLANSQNVALSLQPDINNYLLERDQLLKSTEIMKQMYEERIKTLENLHKNEVQSLEETIKITESKLKTEMQSQLDSKEAKLNDLQSEKKQIENDFRDKIKESEKQNLKEIERLKELHGQSLASMKQDHEDALLRLNRLKEQEIAAVLSSQTYSKSLQNLTEQLEARASELASLQSRVEERNQATMKEKQALLENKERDLKNLQCRVERQLEEGDSERSRLQQLVLRLESRLQKYTTEGEEDRWEVQQMKARLSVQQKHLDEEYKLQLQQVEREKEKLRLAQDSLLHEQKTVLMQLAQERQQLMREKIDMESVAKKLKEEENIFHIKKMKEESYLESQKQFLQQEENRLRNEKNNAKQEADMLAREQESLQRERHLLNEEKLKINEFNFKLKRRETEVEMLAMSAAEDKERAQVDHALTIKTKNEQQSRVQEISSKLQEAMEKEQQILTEKEKLSEERLDLENKKKTIVCNKCKLSLGIPINAPPLPYNTAPTAVCAPVANLPITNSVSNSLEDYRRDPSLIVWYITAQRDREYLQEELAFLKSLKDSSTTRKRL</sequence>
<feature type="region of interest" description="Disordered" evidence="2">
    <location>
        <begin position="56"/>
        <end position="470"/>
    </location>
</feature>
<dbReference type="GO" id="GO:0097539">
    <property type="term" value="C:ciliary transition fiber"/>
    <property type="evidence" value="ECO:0007669"/>
    <property type="project" value="InterPro"/>
</dbReference>
<dbReference type="GO" id="GO:0005814">
    <property type="term" value="C:centriole"/>
    <property type="evidence" value="ECO:0007669"/>
    <property type="project" value="TreeGrafter"/>
</dbReference>
<dbReference type="GO" id="GO:0090162">
    <property type="term" value="P:establishment of epithelial cell polarity"/>
    <property type="evidence" value="ECO:0007669"/>
    <property type="project" value="InterPro"/>
</dbReference>
<dbReference type="Proteomes" id="UP000827092">
    <property type="component" value="Unassembled WGS sequence"/>
</dbReference>
<dbReference type="InterPro" id="IPR033561">
    <property type="entry name" value="FBF1"/>
</dbReference>